<dbReference type="EC" id="3.6.1.8" evidence="3"/>
<dbReference type="GO" id="GO:0047693">
    <property type="term" value="F:ATP diphosphatase activity"/>
    <property type="evidence" value="ECO:0007669"/>
    <property type="project" value="UniProtKB-EC"/>
</dbReference>
<dbReference type="GO" id="GO:0046061">
    <property type="term" value="P:dATP catabolic process"/>
    <property type="evidence" value="ECO:0007669"/>
    <property type="project" value="TreeGrafter"/>
</dbReference>
<dbReference type="Proteomes" id="UP000009011">
    <property type="component" value="Chromosome"/>
</dbReference>
<dbReference type="InterPro" id="IPR004518">
    <property type="entry name" value="MazG-like_dom"/>
</dbReference>
<dbReference type="EMBL" id="CP003557">
    <property type="protein sequence ID" value="AFN75528.1"/>
    <property type="molecule type" value="Genomic_DNA"/>
</dbReference>
<evidence type="ECO:0000256" key="1">
    <source>
        <dbReference type="ARBA" id="ARBA00052141"/>
    </source>
</evidence>
<evidence type="ECO:0000256" key="3">
    <source>
        <dbReference type="ARBA" id="ARBA00066372"/>
    </source>
</evidence>
<dbReference type="CDD" id="cd11528">
    <property type="entry name" value="NTP-PPase_MazG_Nterm"/>
    <property type="match status" value="1"/>
</dbReference>
<dbReference type="PATRIC" id="fig|1191523.3.peg.2428"/>
<dbReference type="OrthoDB" id="9808939at2"/>
<dbReference type="GO" id="GO:0006203">
    <property type="term" value="P:dGTP catabolic process"/>
    <property type="evidence" value="ECO:0007669"/>
    <property type="project" value="TreeGrafter"/>
</dbReference>
<dbReference type="AlphaFoldDB" id="I7A2U9"/>
<dbReference type="HOGENOM" id="CLU_038356_0_1_10"/>
<evidence type="ECO:0000313" key="7">
    <source>
        <dbReference type="Proteomes" id="UP000009011"/>
    </source>
</evidence>
<reference evidence="6 7" key="1">
    <citation type="journal article" date="2013" name="PLoS ONE">
        <title>Genomic analysis of Melioribacter roseus, facultatively anaerobic organotrophic bacterium representing a novel deep lineage within Bacteriodetes/Chlorobi group.</title>
        <authorList>
            <person name="Kadnikov V.V."/>
            <person name="Mardanov A.V."/>
            <person name="Podosokorskaya O.A."/>
            <person name="Gavrilov S.N."/>
            <person name="Kublanov I.V."/>
            <person name="Beletsky A.V."/>
            <person name="Bonch-Osmolovskaya E.A."/>
            <person name="Ravin N.V."/>
        </authorList>
    </citation>
    <scope>NUCLEOTIDE SEQUENCE [LARGE SCALE GENOMIC DNA]</scope>
    <source>
        <strain evidence="7">JCM 17771 / P3M-2</strain>
    </source>
</reference>
<dbReference type="GO" id="GO:0046047">
    <property type="term" value="P:TTP catabolic process"/>
    <property type="evidence" value="ECO:0007669"/>
    <property type="project" value="TreeGrafter"/>
</dbReference>
<evidence type="ECO:0000256" key="4">
    <source>
        <dbReference type="ARBA" id="ARBA00074799"/>
    </source>
</evidence>
<feature type="domain" description="NTP pyrophosphohydrolase MazG-like" evidence="5">
    <location>
        <begin position="26"/>
        <end position="99"/>
    </location>
</feature>
<dbReference type="GO" id="GO:0046052">
    <property type="term" value="P:UTP catabolic process"/>
    <property type="evidence" value="ECO:0007669"/>
    <property type="project" value="TreeGrafter"/>
</dbReference>
<dbReference type="STRING" id="1191523.MROS_2298"/>
<feature type="domain" description="NTP pyrophosphohydrolase MazG-like" evidence="5">
    <location>
        <begin position="160"/>
        <end position="222"/>
    </location>
</feature>
<dbReference type="FunFam" id="1.10.287.1080:FF:000003">
    <property type="entry name" value="Nucleoside triphosphate pyrophosphohydrolase"/>
    <property type="match status" value="1"/>
</dbReference>
<comment type="similarity">
    <text evidence="2">Belongs to the nucleoside triphosphate pyrophosphohydrolase family.</text>
</comment>
<dbReference type="SUPFAM" id="SSF101386">
    <property type="entry name" value="all-alpha NTP pyrophosphatases"/>
    <property type="match status" value="2"/>
</dbReference>
<protein>
    <recommendedName>
        <fullName evidence="4">Nucleoside triphosphate pyrophosphohydrolase</fullName>
        <ecNumber evidence="3">3.6.1.8</ecNumber>
    </recommendedName>
</protein>
<dbReference type="Pfam" id="PF03819">
    <property type="entry name" value="MazG"/>
    <property type="match status" value="2"/>
</dbReference>
<dbReference type="NCBIfam" id="TIGR00444">
    <property type="entry name" value="mazG"/>
    <property type="match status" value="1"/>
</dbReference>
<dbReference type="NCBIfam" id="NF007113">
    <property type="entry name" value="PRK09562.1"/>
    <property type="match status" value="1"/>
</dbReference>
<dbReference type="PANTHER" id="PTHR30522">
    <property type="entry name" value="NUCLEOSIDE TRIPHOSPHATE PYROPHOSPHOHYDROLASE"/>
    <property type="match status" value="1"/>
</dbReference>
<dbReference type="FunFam" id="1.10.287.1080:FF:000001">
    <property type="entry name" value="Nucleoside triphosphate pyrophosphohydrolase"/>
    <property type="match status" value="1"/>
</dbReference>
<comment type="catalytic activity">
    <reaction evidence="1">
        <text>ATP + H2O = AMP + diphosphate + H(+)</text>
        <dbReference type="Rhea" id="RHEA:14245"/>
        <dbReference type="ChEBI" id="CHEBI:15377"/>
        <dbReference type="ChEBI" id="CHEBI:15378"/>
        <dbReference type="ChEBI" id="CHEBI:30616"/>
        <dbReference type="ChEBI" id="CHEBI:33019"/>
        <dbReference type="ChEBI" id="CHEBI:456215"/>
        <dbReference type="EC" id="3.6.1.8"/>
    </reaction>
</comment>
<dbReference type="PANTHER" id="PTHR30522:SF0">
    <property type="entry name" value="NUCLEOSIDE TRIPHOSPHATE PYROPHOSPHOHYDROLASE"/>
    <property type="match status" value="1"/>
</dbReference>
<dbReference type="GO" id="GO:0046076">
    <property type="term" value="P:dTTP catabolic process"/>
    <property type="evidence" value="ECO:0007669"/>
    <property type="project" value="TreeGrafter"/>
</dbReference>
<evidence type="ECO:0000259" key="5">
    <source>
        <dbReference type="Pfam" id="PF03819"/>
    </source>
</evidence>
<dbReference type="InterPro" id="IPR048015">
    <property type="entry name" value="NTP-PPase_MazG-like_N"/>
</dbReference>
<gene>
    <name evidence="6" type="ordered locus">MROS_2298</name>
</gene>
<sequence length="253" mass="29726">MTNSKFEKLYEIMKRLRKECPWDREQTHDSIKGATIEETYELVEAIDEKNYEEMKSELGDLLLHILFHSAIAEENGKFDINDVIDTITEKLIRRHPHVFGEVKVNGTDEVVKNWEEIKLSEGRESVLQGVPKNLPGLARAYRLQEKASKVGFDWDNKEDVWKKVLEEIEELRESEKTGDIKKTEEELGDLLFAITNYARFLGVNPENALRITNEKFIKRFNYVERKIKESGKPITDSDLKEMDRFWEESKNKE</sequence>
<dbReference type="eggNOG" id="COG3956">
    <property type="taxonomic scope" value="Bacteria"/>
</dbReference>
<proteinExistence type="inferred from homology"/>
<evidence type="ECO:0000256" key="2">
    <source>
        <dbReference type="ARBA" id="ARBA00061115"/>
    </source>
</evidence>
<evidence type="ECO:0000313" key="6">
    <source>
        <dbReference type="EMBL" id="AFN75528.1"/>
    </source>
</evidence>
<dbReference type="GO" id="GO:0006950">
    <property type="term" value="P:response to stress"/>
    <property type="evidence" value="ECO:0007669"/>
    <property type="project" value="UniProtKB-ARBA"/>
</dbReference>
<keyword evidence="7" id="KW-1185">Reference proteome</keyword>
<dbReference type="GO" id="GO:0046081">
    <property type="term" value="P:dUTP catabolic process"/>
    <property type="evidence" value="ECO:0007669"/>
    <property type="project" value="TreeGrafter"/>
</dbReference>
<accession>I7A2U9</accession>
<dbReference type="KEGG" id="mro:MROS_2298"/>
<dbReference type="Gene3D" id="1.10.287.1080">
    <property type="entry name" value="MazG-like"/>
    <property type="match status" value="2"/>
</dbReference>
<name>I7A2U9_MELRP</name>
<organism evidence="6 7">
    <name type="scientific">Melioribacter roseus (strain DSM 23840 / JCM 17771 / VKM B-2668 / P3M-2)</name>
    <dbReference type="NCBI Taxonomy" id="1191523"/>
    <lineage>
        <taxon>Bacteria</taxon>
        <taxon>Pseudomonadati</taxon>
        <taxon>Ignavibacteriota</taxon>
        <taxon>Ignavibacteria</taxon>
        <taxon>Ignavibacteriales</taxon>
        <taxon>Melioribacteraceae</taxon>
        <taxon>Melioribacter</taxon>
    </lineage>
</organism>
<dbReference type="RefSeq" id="WP_014856960.1">
    <property type="nucleotide sequence ID" value="NC_018178.1"/>
</dbReference>
<dbReference type="CDD" id="cd11529">
    <property type="entry name" value="NTP-PPase_MazG_Cterm"/>
    <property type="match status" value="1"/>
</dbReference>
<dbReference type="InterPro" id="IPR011551">
    <property type="entry name" value="NTP_PyrPHydrolase_MazG"/>
</dbReference>
<dbReference type="InterPro" id="IPR048011">
    <property type="entry name" value="NTP-PPase_MazG-like_C"/>
</dbReference>